<gene>
    <name evidence="1" type="ORF">HD596_005462</name>
</gene>
<sequence length="166" mass="17869">MVAGGSLGEAAGFLGIAVTHTTWQGRIYSGAGHVHSSAQRQADPLAFETSLKSLAAKLDEPTFPLINYLRRRQALAIWSIDEPTWNDLVARLPTVPGPQRSELGDRKRQLASIFAWVELTAGEHRFAPRPIEAANLQKSSASGSFDWTQCGPCCSVIAPALTTPTS</sequence>
<proteinExistence type="predicted"/>
<name>A0A7W9LCE7_9ACTN</name>
<dbReference type="AlphaFoldDB" id="A0A7W9LCE7"/>
<dbReference type="Proteomes" id="UP000579153">
    <property type="component" value="Unassembled WGS sequence"/>
</dbReference>
<keyword evidence="2" id="KW-1185">Reference proteome</keyword>
<comment type="caution">
    <text evidence="1">The sequence shown here is derived from an EMBL/GenBank/DDBJ whole genome shotgun (WGS) entry which is preliminary data.</text>
</comment>
<dbReference type="RefSeq" id="WP_185072115.1">
    <property type="nucleotide sequence ID" value="NZ_JACHMB010000001.1"/>
</dbReference>
<dbReference type="EMBL" id="JACHMB010000001">
    <property type="protein sequence ID" value="MBB5778706.1"/>
    <property type="molecule type" value="Genomic_DNA"/>
</dbReference>
<evidence type="ECO:0000313" key="1">
    <source>
        <dbReference type="EMBL" id="MBB5778706.1"/>
    </source>
</evidence>
<reference evidence="1 2" key="1">
    <citation type="submission" date="2020-08" db="EMBL/GenBank/DDBJ databases">
        <title>Sequencing the genomes of 1000 actinobacteria strains.</title>
        <authorList>
            <person name="Klenk H.-P."/>
        </authorList>
    </citation>
    <scope>NUCLEOTIDE SEQUENCE [LARGE SCALE GENOMIC DNA]</scope>
    <source>
        <strain evidence="1 2">DSM 45507</strain>
    </source>
</reference>
<accession>A0A7W9LCE7</accession>
<protein>
    <submittedName>
        <fullName evidence="1">Uncharacterized protein</fullName>
    </submittedName>
</protein>
<organism evidence="1 2">
    <name type="scientific">Nonomuraea jabiensis</name>
    <dbReference type="NCBI Taxonomy" id="882448"/>
    <lineage>
        <taxon>Bacteria</taxon>
        <taxon>Bacillati</taxon>
        <taxon>Actinomycetota</taxon>
        <taxon>Actinomycetes</taxon>
        <taxon>Streptosporangiales</taxon>
        <taxon>Streptosporangiaceae</taxon>
        <taxon>Nonomuraea</taxon>
    </lineage>
</organism>
<evidence type="ECO:0000313" key="2">
    <source>
        <dbReference type="Proteomes" id="UP000579153"/>
    </source>
</evidence>